<dbReference type="SUPFAM" id="SSF88713">
    <property type="entry name" value="Glycoside hydrolase/deacetylase"/>
    <property type="match status" value="1"/>
</dbReference>
<dbReference type="GO" id="GO:0005524">
    <property type="term" value="F:ATP binding"/>
    <property type="evidence" value="ECO:0007669"/>
    <property type="project" value="UniProtKB-UniRule"/>
</dbReference>
<dbReference type="EMBL" id="JAAZQD010000007">
    <property type="protein sequence ID" value="NKZ40200.1"/>
    <property type="molecule type" value="Genomic_DNA"/>
</dbReference>
<protein>
    <recommendedName>
        <fullName evidence="1">5-oxoprolinase subunit A</fullName>
        <shortName evidence="1">5-OPase subunit A</shortName>
        <ecNumber evidence="1">3.5.2.9</ecNumber>
    </recommendedName>
    <alternativeName>
        <fullName evidence="1">5-oxoprolinase (ATP-hydrolyzing) subunit A</fullName>
    </alternativeName>
</protein>
<dbReference type="NCBIfam" id="NF003814">
    <property type="entry name" value="PRK05406.1-3"/>
    <property type="match status" value="1"/>
</dbReference>
<accession>A0A846ZRF1</accession>
<keyword evidence="3" id="KW-1185">Reference proteome</keyword>
<evidence type="ECO:0000256" key="1">
    <source>
        <dbReference type="HAMAP-Rule" id="MF_00691"/>
    </source>
</evidence>
<name>A0A846ZRF1_9GAMM</name>
<dbReference type="GO" id="GO:0017168">
    <property type="term" value="F:5-oxoprolinase (ATP-hydrolyzing) activity"/>
    <property type="evidence" value="ECO:0007669"/>
    <property type="project" value="UniProtKB-UniRule"/>
</dbReference>
<dbReference type="Gene3D" id="3.20.20.370">
    <property type="entry name" value="Glycoside hydrolase/deacetylase"/>
    <property type="match status" value="1"/>
</dbReference>
<dbReference type="InterPro" id="IPR011330">
    <property type="entry name" value="Glyco_hydro/deAcase_b/a-brl"/>
</dbReference>
<reference evidence="2 3" key="1">
    <citation type="journal article" date="2017" name="Int. J. Syst. Evol. Microbiol.">
        <title>Oleiagrimonas citrea sp. nov., a marine bacterium isolated from tidal flat sediment and emended description of the genus Oleiagrimonas Fang et al. 2015 and Oleiagrimonas soli.</title>
        <authorList>
            <person name="Yang S.H."/>
            <person name="Seo H.S."/>
            <person name="Seong C.N."/>
            <person name="Kwon K.K."/>
        </authorList>
    </citation>
    <scope>NUCLEOTIDE SEQUENCE [LARGE SCALE GENOMIC DNA]</scope>
    <source>
        <strain evidence="2 3">MEBiC09124</strain>
    </source>
</reference>
<dbReference type="PANTHER" id="PTHR30292:SF0">
    <property type="entry name" value="5-OXOPROLINASE SUBUNIT A"/>
    <property type="match status" value="1"/>
</dbReference>
<keyword evidence="1" id="KW-0378">Hydrolase</keyword>
<comment type="function">
    <text evidence="1">Catalyzes the cleavage of 5-oxoproline to form L-glutamate coupled to the hydrolysis of ATP to ADP and inorganic phosphate.</text>
</comment>
<dbReference type="RefSeq" id="WP_168609982.1">
    <property type="nucleotide sequence ID" value="NZ_JAAZQD010000007.1"/>
</dbReference>
<evidence type="ECO:0000313" key="2">
    <source>
        <dbReference type="EMBL" id="NKZ40200.1"/>
    </source>
</evidence>
<keyword evidence="1" id="KW-0067">ATP-binding</keyword>
<dbReference type="CDD" id="cd10787">
    <property type="entry name" value="LamB_YcsF_like"/>
    <property type="match status" value="1"/>
</dbReference>
<dbReference type="AlphaFoldDB" id="A0A846ZRF1"/>
<dbReference type="EC" id="3.5.2.9" evidence="1"/>
<evidence type="ECO:0000313" key="3">
    <source>
        <dbReference type="Proteomes" id="UP000541636"/>
    </source>
</evidence>
<dbReference type="Pfam" id="PF03746">
    <property type="entry name" value="LamB_YcsF"/>
    <property type="match status" value="1"/>
</dbReference>
<comment type="caution">
    <text evidence="2">The sequence shown here is derived from an EMBL/GenBank/DDBJ whole genome shotgun (WGS) entry which is preliminary data.</text>
</comment>
<comment type="subunit">
    <text evidence="1">Forms a complex composed of PxpA, PxpB and PxpC.</text>
</comment>
<dbReference type="PANTHER" id="PTHR30292">
    <property type="entry name" value="UNCHARACTERIZED PROTEIN YBGL-RELATED"/>
    <property type="match status" value="1"/>
</dbReference>
<dbReference type="HAMAP" id="MF_00691">
    <property type="entry name" value="PxpA"/>
    <property type="match status" value="1"/>
</dbReference>
<proteinExistence type="inferred from homology"/>
<keyword evidence="1" id="KW-0547">Nucleotide-binding</keyword>
<comment type="catalytic activity">
    <reaction evidence="1">
        <text>5-oxo-L-proline + ATP + 2 H2O = L-glutamate + ADP + phosphate + H(+)</text>
        <dbReference type="Rhea" id="RHEA:10348"/>
        <dbReference type="ChEBI" id="CHEBI:15377"/>
        <dbReference type="ChEBI" id="CHEBI:15378"/>
        <dbReference type="ChEBI" id="CHEBI:29985"/>
        <dbReference type="ChEBI" id="CHEBI:30616"/>
        <dbReference type="ChEBI" id="CHEBI:43474"/>
        <dbReference type="ChEBI" id="CHEBI:58402"/>
        <dbReference type="ChEBI" id="CHEBI:456216"/>
        <dbReference type="EC" id="3.5.2.9"/>
    </reaction>
</comment>
<dbReference type="InterPro" id="IPR005501">
    <property type="entry name" value="LamB/YcsF/PxpA-like"/>
</dbReference>
<gene>
    <name evidence="1" type="primary">pxpA</name>
    <name evidence="2" type="ORF">HF690_14665</name>
</gene>
<dbReference type="NCBIfam" id="NF003816">
    <property type="entry name" value="PRK05406.1-5"/>
    <property type="match status" value="1"/>
</dbReference>
<dbReference type="Proteomes" id="UP000541636">
    <property type="component" value="Unassembled WGS sequence"/>
</dbReference>
<organism evidence="2 3">
    <name type="scientific">Oleiagrimonas citrea</name>
    <dbReference type="NCBI Taxonomy" id="1665687"/>
    <lineage>
        <taxon>Bacteria</taxon>
        <taxon>Pseudomonadati</taxon>
        <taxon>Pseudomonadota</taxon>
        <taxon>Gammaproteobacteria</taxon>
        <taxon>Lysobacterales</taxon>
        <taxon>Rhodanobacteraceae</taxon>
        <taxon>Oleiagrimonas</taxon>
    </lineage>
</organism>
<comment type="similarity">
    <text evidence="1">Belongs to the LamB/PxpA family.</text>
</comment>
<dbReference type="GO" id="GO:0005975">
    <property type="term" value="P:carbohydrate metabolic process"/>
    <property type="evidence" value="ECO:0007669"/>
    <property type="project" value="InterPro"/>
</dbReference>
<sequence>MKRIDLNCDMGESFGPWNMGADAEVMPWITSANVACGFHAGDPSIMRRTVVLAAESGVAVGAHVGLPDLAGFGRRAMALSAQQVYDLAVVQIGALSAVARTQGVKVMHMKPHGALYHMVERDEDLAKALARAVYDIDASMRLLGRSGGRLVACGQQLGLSVAHEAFADRRYLSDGHLVPRGERGAVIEDVNIAAAQAVKLAEEGAVETVDGTLLSLRADTICVHGDRHDAVAFARLMHQQLRASGVELRSTEH</sequence>